<dbReference type="RefSeq" id="WP_186929555.1">
    <property type="nucleotide sequence ID" value="NZ_JACOOJ010000011.1"/>
</dbReference>
<sequence>MGQQTLRTLTAVSPLNAHQLRPEIEPDGSLGIADTACFFAHQVSKPRAASSLLPSASADG</sequence>
<protein>
    <submittedName>
        <fullName evidence="1">Uncharacterized protein</fullName>
    </submittedName>
</protein>
<dbReference type="EMBL" id="JACOOJ010000011">
    <property type="protein sequence ID" value="MBC5632798.1"/>
    <property type="molecule type" value="Genomic_DNA"/>
</dbReference>
<evidence type="ECO:0000313" key="2">
    <source>
        <dbReference type="Proteomes" id="UP000651475"/>
    </source>
</evidence>
<organism evidence="1 2">
    <name type="scientific">Parabacteroides hominis</name>
    <dbReference type="NCBI Taxonomy" id="2763057"/>
    <lineage>
        <taxon>Bacteria</taxon>
        <taxon>Pseudomonadati</taxon>
        <taxon>Bacteroidota</taxon>
        <taxon>Bacteroidia</taxon>
        <taxon>Bacteroidales</taxon>
        <taxon>Tannerellaceae</taxon>
        <taxon>Parabacteroides</taxon>
    </lineage>
</organism>
<gene>
    <name evidence="1" type="ORF">H8S65_08470</name>
</gene>
<comment type="caution">
    <text evidence="1">The sequence shown here is derived from an EMBL/GenBank/DDBJ whole genome shotgun (WGS) entry which is preliminary data.</text>
</comment>
<reference evidence="1 2" key="1">
    <citation type="submission" date="2020-08" db="EMBL/GenBank/DDBJ databases">
        <title>Genome public.</title>
        <authorList>
            <person name="Liu C."/>
            <person name="Sun Q."/>
        </authorList>
    </citation>
    <scope>NUCLEOTIDE SEQUENCE [LARGE SCALE GENOMIC DNA]</scope>
    <source>
        <strain evidence="1 2">NSJ-79</strain>
    </source>
</reference>
<keyword evidence="2" id="KW-1185">Reference proteome</keyword>
<accession>A0ABR7DQ44</accession>
<evidence type="ECO:0000313" key="1">
    <source>
        <dbReference type="EMBL" id="MBC5632798.1"/>
    </source>
</evidence>
<proteinExistence type="predicted"/>
<name>A0ABR7DQ44_9BACT</name>
<dbReference type="Proteomes" id="UP000651475">
    <property type="component" value="Unassembled WGS sequence"/>
</dbReference>